<keyword evidence="2 6" id="KW-0805">Transcription regulation</keyword>
<evidence type="ECO:0000256" key="1">
    <source>
        <dbReference type="ARBA" id="ARBA00004123"/>
    </source>
</evidence>
<evidence type="ECO:0000313" key="13">
    <source>
        <dbReference type="Proteomes" id="UP000616769"/>
    </source>
</evidence>
<evidence type="ECO:0000256" key="6">
    <source>
        <dbReference type="RuleBase" id="RU366036"/>
    </source>
</evidence>
<comment type="similarity">
    <text evidence="6">Belongs to the Mediator complex subunit 21 family.</text>
</comment>
<comment type="subcellular location">
    <subcellularLocation>
        <location evidence="1 6">Nucleus</location>
    </subcellularLocation>
</comment>
<dbReference type="VEuPathDB" id="VectorBase:SSCA006016"/>
<reference evidence="11" key="4">
    <citation type="submission" date="2022-06" db="UniProtKB">
        <authorList>
            <consortium name="EnsemblMetazoa"/>
        </authorList>
    </citation>
    <scope>IDENTIFICATION</scope>
</reference>
<evidence type="ECO:0000256" key="7">
    <source>
        <dbReference type="SAM" id="Coils"/>
    </source>
</evidence>
<dbReference type="Pfam" id="PF11221">
    <property type="entry name" value="Med21"/>
    <property type="match status" value="1"/>
</dbReference>
<feature type="compositionally biased region" description="Polar residues" evidence="8">
    <location>
        <begin position="209"/>
        <end position="219"/>
    </location>
</feature>
<keyword evidence="5 6" id="KW-0539">Nucleus</keyword>
<comment type="subunit">
    <text evidence="6">Component of the Mediator complex.</text>
</comment>
<name>A0A132AHB3_SARSC</name>
<evidence type="ECO:0000256" key="2">
    <source>
        <dbReference type="ARBA" id="ARBA00023015"/>
    </source>
</evidence>
<gene>
    <name evidence="10" type="ORF">QR98_0088700</name>
    <name evidence="9" type="ORF">SSS_1230</name>
</gene>
<evidence type="ECO:0000313" key="9">
    <source>
        <dbReference type="EMBL" id="KAF7489093.1"/>
    </source>
</evidence>
<reference evidence="9" key="3">
    <citation type="submission" date="2020-01" db="EMBL/GenBank/DDBJ databases">
        <authorList>
            <person name="Korhonen P.K.K."/>
            <person name="Guangxu M.G."/>
            <person name="Wang T.W."/>
            <person name="Stroehlein A.J.S."/>
            <person name="Young N.D."/>
            <person name="Ang C.-S.A."/>
            <person name="Fernando D.W.F."/>
            <person name="Lu H.L."/>
            <person name="Taylor S.T."/>
            <person name="Ehtesham M.E.M."/>
            <person name="Najaraj S.H.N."/>
            <person name="Harsha G.H.G."/>
            <person name="Madugundu A.M."/>
            <person name="Renuse S.R."/>
            <person name="Holt D.H."/>
            <person name="Pandey A.P."/>
            <person name="Papenfuss A.P."/>
            <person name="Gasser R.B.G."/>
            <person name="Fischer K.F."/>
        </authorList>
    </citation>
    <scope>NUCLEOTIDE SEQUENCE</scope>
    <source>
        <strain evidence="9">SSS_KF_BRIS2020</strain>
    </source>
</reference>
<dbReference type="SUPFAM" id="SSF140718">
    <property type="entry name" value="Mediator hinge subcomplex-like"/>
    <property type="match status" value="2"/>
</dbReference>
<dbReference type="PANTHER" id="PTHR13381">
    <property type="entry name" value="RNA POLYMERASE II HOLOENZYME COMPONENT SRB7"/>
    <property type="match status" value="1"/>
</dbReference>
<reference evidence="12" key="2">
    <citation type="journal article" date="2020" name="PLoS Negl. Trop. Dis.">
        <title>High-quality nuclear genome for Sarcoptes scabiei-A critical resource for a neglected parasite.</title>
        <authorList>
            <person name="Korhonen P.K."/>
            <person name="Gasser R.B."/>
            <person name="Ma G."/>
            <person name="Wang T."/>
            <person name="Stroehlein A.J."/>
            <person name="Young N.D."/>
            <person name="Ang C.S."/>
            <person name="Fernando D.D."/>
            <person name="Lu H.C."/>
            <person name="Taylor S."/>
            <person name="Reynolds S.L."/>
            <person name="Mofiz E."/>
            <person name="Najaraj S.H."/>
            <person name="Gowda H."/>
            <person name="Madugundu A."/>
            <person name="Renuse S."/>
            <person name="Holt D."/>
            <person name="Pandey A."/>
            <person name="Papenfuss A.T."/>
            <person name="Fischer K."/>
        </authorList>
    </citation>
    <scope>NUCLEOTIDE SEQUENCE [LARGE SCALE GENOMIC DNA]</scope>
</reference>
<dbReference type="AlphaFoldDB" id="A0A132AHB3"/>
<dbReference type="EMBL" id="JXLN01014916">
    <property type="protein sequence ID" value="KPM10317.1"/>
    <property type="molecule type" value="Genomic_DNA"/>
</dbReference>
<dbReference type="EnsemblMetazoa" id="SSS_1230s_mrna">
    <property type="protein sequence ID" value="KAF7489093.1"/>
    <property type="gene ID" value="SSS_1230"/>
</dbReference>
<evidence type="ECO:0000256" key="5">
    <source>
        <dbReference type="ARBA" id="ARBA00023242"/>
    </source>
</evidence>
<sequence length="236" mass="26165">MADRLTQLQDAVNVQAENLCNSIGFLQQCARPTPFTEFCSFSRTSSVAYQQVLSQAGIPIDLGEENNQNEIEENGKDKLIIENGSGGINSTNNVQANRVNGVNNNGTTNDYDNTIQPVQEQADNSKFFAKLITKTAKDIDLIIDSLPSRDMEPELQEAHIRRLEDENREEARKLEEIIAKAEQIRDVIKNALEDIADNLMKMKQLEGQMLTSSSITSPPSAFVDPIPPSSQSSQHT</sequence>
<evidence type="ECO:0000313" key="12">
    <source>
        <dbReference type="Proteomes" id="UP000070412"/>
    </source>
</evidence>
<feature type="region of interest" description="Disordered" evidence="8">
    <location>
        <begin position="209"/>
        <end position="236"/>
    </location>
</feature>
<dbReference type="EMBL" id="WVUK01000065">
    <property type="protein sequence ID" value="KAF7489093.1"/>
    <property type="molecule type" value="Genomic_DNA"/>
</dbReference>
<accession>A0A132AHB3</accession>
<dbReference type="InterPro" id="IPR037212">
    <property type="entry name" value="Med7/Med21-like"/>
</dbReference>
<dbReference type="GO" id="GO:0016592">
    <property type="term" value="C:mediator complex"/>
    <property type="evidence" value="ECO:0007669"/>
    <property type="project" value="UniProtKB-UniRule"/>
</dbReference>
<dbReference type="Gene3D" id="6.10.280.10">
    <property type="entry name" value="Mediator complex, subunit Med21"/>
    <property type="match status" value="1"/>
</dbReference>
<organism evidence="10 13">
    <name type="scientific">Sarcoptes scabiei</name>
    <name type="common">Itch mite</name>
    <name type="synonym">Acarus scabiei</name>
    <dbReference type="NCBI Taxonomy" id="52283"/>
    <lineage>
        <taxon>Eukaryota</taxon>
        <taxon>Metazoa</taxon>
        <taxon>Ecdysozoa</taxon>
        <taxon>Arthropoda</taxon>
        <taxon>Chelicerata</taxon>
        <taxon>Arachnida</taxon>
        <taxon>Acari</taxon>
        <taxon>Acariformes</taxon>
        <taxon>Sarcoptiformes</taxon>
        <taxon>Astigmata</taxon>
        <taxon>Psoroptidia</taxon>
        <taxon>Sarcoptoidea</taxon>
        <taxon>Sarcoptidae</taxon>
        <taxon>Sarcoptinae</taxon>
        <taxon>Sarcoptes</taxon>
    </lineage>
</organism>
<keyword evidence="4 6" id="KW-0804">Transcription</keyword>
<keyword evidence="12" id="KW-1185">Reference proteome</keyword>
<evidence type="ECO:0000256" key="8">
    <source>
        <dbReference type="SAM" id="MobiDB-lite"/>
    </source>
</evidence>
<dbReference type="PANTHER" id="PTHR13381:SF0">
    <property type="entry name" value="MEDIATOR OF RNA POLYMERASE II TRANSCRIPTION SUBUNIT 21"/>
    <property type="match status" value="1"/>
</dbReference>
<comment type="function">
    <text evidence="6">Component of the Mediator complex, a coactivator involved in the regulated transcription of nearly all RNA polymerase II-dependent genes. Mediator functions as a bridge to convey information from gene-specific regulatory proteins to the basal RNA polymerase II transcription machinery. Mediator is recruited to promoters by direct interactions with regulatory proteins and serves as a scaffold for the assembly of a functional preinitiation complex with RNA polymerase II and the general transcription factors.</text>
</comment>
<dbReference type="Proteomes" id="UP000070412">
    <property type="component" value="Unassembled WGS sequence"/>
</dbReference>
<protein>
    <recommendedName>
        <fullName evidence="6">Mediator of RNA polymerase II transcription subunit 21</fullName>
    </recommendedName>
</protein>
<dbReference type="OrthoDB" id="526653at2759"/>
<evidence type="ECO:0000313" key="11">
    <source>
        <dbReference type="EnsemblMetazoa" id="KAF7489093.1"/>
    </source>
</evidence>
<proteinExistence type="inferred from homology"/>
<evidence type="ECO:0000256" key="3">
    <source>
        <dbReference type="ARBA" id="ARBA00023159"/>
    </source>
</evidence>
<dbReference type="InterPro" id="IPR021384">
    <property type="entry name" value="Mediator_Med21"/>
</dbReference>
<reference evidence="10 13" key="1">
    <citation type="journal article" date="2015" name="Parasit. Vectors">
        <title>Draft genome of the scabies mite.</title>
        <authorList>
            <person name="Rider S.D.Jr."/>
            <person name="Morgan M.S."/>
            <person name="Arlian L.G."/>
        </authorList>
    </citation>
    <scope>NUCLEOTIDE SEQUENCE [LARGE SCALE GENOMIC DNA]</scope>
    <source>
        <strain evidence="10">Arlian Lab</strain>
    </source>
</reference>
<evidence type="ECO:0000313" key="10">
    <source>
        <dbReference type="EMBL" id="KPM10317.1"/>
    </source>
</evidence>
<keyword evidence="3 6" id="KW-0010">Activator</keyword>
<feature type="coiled-coil region" evidence="7">
    <location>
        <begin position="160"/>
        <end position="208"/>
    </location>
</feature>
<dbReference type="GO" id="GO:0006357">
    <property type="term" value="P:regulation of transcription by RNA polymerase II"/>
    <property type="evidence" value="ECO:0007669"/>
    <property type="project" value="TreeGrafter"/>
</dbReference>
<keyword evidence="7" id="KW-0175">Coiled coil</keyword>
<evidence type="ECO:0000256" key="4">
    <source>
        <dbReference type="ARBA" id="ARBA00023163"/>
    </source>
</evidence>
<dbReference type="GO" id="GO:0003712">
    <property type="term" value="F:transcription coregulator activity"/>
    <property type="evidence" value="ECO:0007669"/>
    <property type="project" value="TreeGrafter"/>
</dbReference>
<dbReference type="Proteomes" id="UP000616769">
    <property type="component" value="Unassembled WGS sequence"/>
</dbReference>